<accession>A0A3F2S173</accession>
<evidence type="ECO:0000313" key="1">
    <source>
        <dbReference type="EMBL" id="RLN67411.1"/>
    </source>
</evidence>
<evidence type="ECO:0000313" key="2">
    <source>
        <dbReference type="Proteomes" id="UP000277300"/>
    </source>
</evidence>
<sequence>MMLCGVSEKPLSDISAPYELFMLLVSLSVSTCAHATLSDGTDGGANGTSRDIDPGSPLVVLMFREAVSGSLWGSASRGVHFITANPGLIPIFSPNFHKRPSRSNMN</sequence>
<gene>
    <name evidence="1" type="ORF">BBP00_00001627</name>
</gene>
<organism evidence="1 2">
    <name type="scientific">Phytophthora kernoviae</name>
    <dbReference type="NCBI Taxonomy" id="325452"/>
    <lineage>
        <taxon>Eukaryota</taxon>
        <taxon>Sar</taxon>
        <taxon>Stramenopiles</taxon>
        <taxon>Oomycota</taxon>
        <taxon>Peronosporomycetes</taxon>
        <taxon>Peronosporales</taxon>
        <taxon>Peronosporaceae</taxon>
        <taxon>Phytophthora</taxon>
    </lineage>
</organism>
<protein>
    <submittedName>
        <fullName evidence="1">Uncharacterized protein</fullName>
    </submittedName>
</protein>
<dbReference type="EMBL" id="MBDO02000024">
    <property type="protein sequence ID" value="RLN67411.1"/>
    <property type="molecule type" value="Genomic_DNA"/>
</dbReference>
<comment type="caution">
    <text evidence="1">The sequence shown here is derived from an EMBL/GenBank/DDBJ whole genome shotgun (WGS) entry which is preliminary data.</text>
</comment>
<proteinExistence type="predicted"/>
<name>A0A3F2S173_9STRA</name>
<dbReference type="Proteomes" id="UP000277300">
    <property type="component" value="Unassembled WGS sequence"/>
</dbReference>
<dbReference type="AlphaFoldDB" id="A0A3F2S173"/>
<reference evidence="1 2" key="1">
    <citation type="submission" date="2018-07" db="EMBL/GenBank/DDBJ databases">
        <title>Genome sequencing of oomycete isolates from Chile give support for New Zealand origin for Phytophthora kernoviae and make available the first Nothophytophthora sp. genome.</title>
        <authorList>
            <person name="Studholme D.J."/>
            <person name="Sanfuentes E."/>
            <person name="Panda P."/>
            <person name="Hill R."/>
            <person name="Sambles C."/>
            <person name="Grant M."/>
            <person name="Williams N.M."/>
            <person name="Mcdougal R.L."/>
        </authorList>
    </citation>
    <scope>NUCLEOTIDE SEQUENCE [LARGE SCALE GENOMIC DNA]</scope>
    <source>
        <strain evidence="1">Chile6</strain>
    </source>
</reference>